<dbReference type="OrthoDB" id="121669at2"/>
<dbReference type="SMART" id="SM00347">
    <property type="entry name" value="HTH_MARR"/>
    <property type="match status" value="1"/>
</dbReference>
<evidence type="ECO:0000256" key="1">
    <source>
        <dbReference type="SAM" id="MobiDB-lite"/>
    </source>
</evidence>
<dbReference type="RefSeq" id="WP_148597163.1">
    <property type="nucleotide sequence ID" value="NZ_CP042997.1"/>
</dbReference>
<dbReference type="AlphaFoldDB" id="A0A5B9WAR9"/>
<dbReference type="Pfam" id="PF12802">
    <property type="entry name" value="MarR_2"/>
    <property type="match status" value="1"/>
</dbReference>
<dbReference type="SUPFAM" id="SSF46785">
    <property type="entry name" value="Winged helix' DNA-binding domain"/>
    <property type="match status" value="1"/>
</dbReference>
<dbReference type="KEGG" id="agv:OJF2_62230"/>
<dbReference type="GO" id="GO:0006950">
    <property type="term" value="P:response to stress"/>
    <property type="evidence" value="ECO:0007669"/>
    <property type="project" value="TreeGrafter"/>
</dbReference>
<dbReference type="PRINTS" id="PR00598">
    <property type="entry name" value="HTHMARR"/>
</dbReference>
<proteinExistence type="predicted"/>
<name>A0A5B9WAR9_9BACT</name>
<feature type="region of interest" description="Disordered" evidence="1">
    <location>
        <begin position="149"/>
        <end position="184"/>
    </location>
</feature>
<protein>
    <submittedName>
        <fullName evidence="3">Multidrug resistance operon repressor</fullName>
    </submittedName>
</protein>
<accession>A0A5B9WAR9</accession>
<dbReference type="PANTHER" id="PTHR33164">
    <property type="entry name" value="TRANSCRIPTIONAL REGULATOR, MARR FAMILY"/>
    <property type="match status" value="1"/>
</dbReference>
<organism evidence="3 4">
    <name type="scientific">Aquisphaera giovannonii</name>
    <dbReference type="NCBI Taxonomy" id="406548"/>
    <lineage>
        <taxon>Bacteria</taxon>
        <taxon>Pseudomonadati</taxon>
        <taxon>Planctomycetota</taxon>
        <taxon>Planctomycetia</taxon>
        <taxon>Isosphaerales</taxon>
        <taxon>Isosphaeraceae</taxon>
        <taxon>Aquisphaera</taxon>
    </lineage>
</organism>
<evidence type="ECO:0000313" key="3">
    <source>
        <dbReference type="EMBL" id="QEH37632.1"/>
    </source>
</evidence>
<reference evidence="3 4" key="1">
    <citation type="submission" date="2019-08" db="EMBL/GenBank/DDBJ databases">
        <title>Deep-cultivation of Planctomycetes and their phenomic and genomic characterization uncovers novel biology.</title>
        <authorList>
            <person name="Wiegand S."/>
            <person name="Jogler M."/>
            <person name="Boedeker C."/>
            <person name="Pinto D."/>
            <person name="Vollmers J."/>
            <person name="Rivas-Marin E."/>
            <person name="Kohn T."/>
            <person name="Peeters S.H."/>
            <person name="Heuer A."/>
            <person name="Rast P."/>
            <person name="Oberbeckmann S."/>
            <person name="Bunk B."/>
            <person name="Jeske O."/>
            <person name="Meyerdierks A."/>
            <person name="Storesund J.E."/>
            <person name="Kallscheuer N."/>
            <person name="Luecker S."/>
            <person name="Lage O.M."/>
            <person name="Pohl T."/>
            <person name="Merkel B.J."/>
            <person name="Hornburger P."/>
            <person name="Mueller R.-W."/>
            <person name="Bruemmer F."/>
            <person name="Labrenz M."/>
            <person name="Spormann A.M."/>
            <person name="Op den Camp H."/>
            <person name="Overmann J."/>
            <person name="Amann R."/>
            <person name="Jetten M.S.M."/>
            <person name="Mascher T."/>
            <person name="Medema M.H."/>
            <person name="Devos D.P."/>
            <person name="Kaster A.-K."/>
            <person name="Ovreas L."/>
            <person name="Rohde M."/>
            <person name="Galperin M.Y."/>
            <person name="Jogler C."/>
        </authorList>
    </citation>
    <scope>NUCLEOTIDE SEQUENCE [LARGE SCALE GENOMIC DNA]</scope>
    <source>
        <strain evidence="3 4">OJF2</strain>
    </source>
</reference>
<dbReference type="EMBL" id="CP042997">
    <property type="protein sequence ID" value="QEH37632.1"/>
    <property type="molecule type" value="Genomic_DNA"/>
</dbReference>
<dbReference type="InterPro" id="IPR036388">
    <property type="entry name" value="WH-like_DNA-bd_sf"/>
</dbReference>
<dbReference type="Gene3D" id="1.10.10.10">
    <property type="entry name" value="Winged helix-like DNA-binding domain superfamily/Winged helix DNA-binding domain"/>
    <property type="match status" value="1"/>
</dbReference>
<dbReference type="PANTHER" id="PTHR33164:SF89">
    <property type="entry name" value="MARR FAMILY REGULATORY PROTEIN"/>
    <property type="match status" value="1"/>
</dbReference>
<feature type="domain" description="HTH marR-type" evidence="2">
    <location>
        <begin position="15"/>
        <end position="147"/>
    </location>
</feature>
<evidence type="ECO:0000259" key="2">
    <source>
        <dbReference type="PROSITE" id="PS50995"/>
    </source>
</evidence>
<dbReference type="GO" id="GO:0003700">
    <property type="term" value="F:DNA-binding transcription factor activity"/>
    <property type="evidence" value="ECO:0007669"/>
    <property type="project" value="InterPro"/>
</dbReference>
<gene>
    <name evidence="3" type="primary">mexR</name>
    <name evidence="3" type="ORF">OJF2_62230</name>
</gene>
<evidence type="ECO:0000313" key="4">
    <source>
        <dbReference type="Proteomes" id="UP000324233"/>
    </source>
</evidence>
<dbReference type="Proteomes" id="UP000324233">
    <property type="component" value="Chromosome"/>
</dbReference>
<dbReference type="InterPro" id="IPR000835">
    <property type="entry name" value="HTH_MarR-typ"/>
</dbReference>
<keyword evidence="4" id="KW-1185">Reference proteome</keyword>
<sequence length="184" mass="19697">MPRHRSSPEPSPASWDGIGFLLSQVASHSSARFAAGLEPLGLKPSHAGILRVIGEADGSSQQSLGERLGVFASRLVGLIDDLESRGFVERRDNPSDRRSYALHLTPAGREALAQISGLSRRLEGEVFASLDASERARMADFLRRIAAQQGLRPGVHPGIGKSGGPDSEPAPPRRKARRREPGPA</sequence>
<dbReference type="PROSITE" id="PS50995">
    <property type="entry name" value="HTH_MARR_2"/>
    <property type="match status" value="1"/>
</dbReference>
<dbReference type="InterPro" id="IPR036390">
    <property type="entry name" value="WH_DNA-bd_sf"/>
</dbReference>
<dbReference type="InterPro" id="IPR039422">
    <property type="entry name" value="MarR/SlyA-like"/>
</dbReference>